<evidence type="ECO:0000313" key="1">
    <source>
        <dbReference type="EMBL" id="AKG47100.1"/>
    </source>
</evidence>
<gene>
    <name evidence="1" type="primary">TyR</name>
</gene>
<sequence>MLVVIIGIWVLLYPESELTIRAGDVRQVSNKLYQVLKTWANNRLQTHRLRQSLVQREVMLAHSQQFAALSKDSELHELAARAFRKLFVFQNKHKTNIIIPIGSNALADFTQNELDNRLLELLITYYPHHHWQPLETKRLPWTNYFYLTIRQK</sequence>
<dbReference type="EMBL" id="KP172590">
    <property type="protein sequence ID" value="AKG47100.1"/>
    <property type="molecule type" value="Genomic_DNA"/>
</dbReference>
<name>A0A0F7G2K9_9LACO</name>
<reference evidence="1" key="1">
    <citation type="submission" date="2014-11" db="EMBL/GenBank/DDBJ databases">
        <title>Sequence analysis of pC107 from Lactobacillus vaginalis encoding putative complementary mechanisms that may contribute to enhanced plasmid stability and maintenance.</title>
        <authorList>
            <person name="Mustopa A.Z."/>
            <person name="Valeriano V.D.V."/>
            <person name="Pajarillo E.A.B."/>
            <person name="Balolong M.P."/>
            <person name="Kang D.-K."/>
        </authorList>
    </citation>
    <scope>NUCLEOTIDE SEQUENCE</scope>
    <source>
        <strain evidence="1">C107</strain>
        <plasmid evidence="1">pC107</plasmid>
    </source>
</reference>
<keyword evidence="1" id="KW-0614">Plasmid</keyword>
<accession>A0A0F7G2K9</accession>
<protein>
    <submittedName>
        <fullName evidence="1">Putative transcriptional regulatory protein</fullName>
    </submittedName>
</protein>
<dbReference type="AlphaFoldDB" id="A0A0F7G2K9"/>
<proteinExistence type="predicted"/>
<organism evidence="1">
    <name type="scientific">Limosilactobacillus vaginalis</name>
    <dbReference type="NCBI Taxonomy" id="1633"/>
    <lineage>
        <taxon>Bacteria</taxon>
        <taxon>Bacillati</taxon>
        <taxon>Bacillota</taxon>
        <taxon>Bacilli</taxon>
        <taxon>Lactobacillales</taxon>
        <taxon>Lactobacillaceae</taxon>
        <taxon>Limosilactobacillus</taxon>
    </lineage>
</organism>
<geneLocation type="plasmid" evidence="1">
    <name>pC107</name>
</geneLocation>